<reference evidence="3" key="1">
    <citation type="submission" date="2020-03" db="EMBL/GenBank/DDBJ databases">
        <title>Castanea mollissima Vanexum genome sequencing.</title>
        <authorList>
            <person name="Staton M."/>
        </authorList>
    </citation>
    <scope>NUCLEOTIDE SEQUENCE</scope>
    <source>
        <tissue evidence="3">Leaf</tissue>
    </source>
</reference>
<sequence>MNGVKPKRSGRGDDCCEPLPQSVGQIGYAIVPMIARGIMLGPNQPMILHLLDIKQATESLNAIRMEMTDPDFPLLKSMSLILRANSRCGCYHRRC</sequence>
<dbReference type="AlphaFoldDB" id="A0A8J4W3N1"/>
<dbReference type="Gene3D" id="3.40.50.720">
    <property type="entry name" value="NAD(P)-binding Rossmann-like Domain"/>
    <property type="match status" value="1"/>
</dbReference>
<evidence type="ECO:0000313" key="4">
    <source>
        <dbReference type="Proteomes" id="UP000737018"/>
    </source>
</evidence>
<comment type="similarity">
    <text evidence="1">Belongs to the LDH/MDH superfamily. MDH type 2 family.</text>
</comment>
<dbReference type="Proteomes" id="UP000737018">
    <property type="component" value="Unassembled WGS sequence"/>
</dbReference>
<keyword evidence="4" id="KW-1185">Reference proteome</keyword>
<accession>A0A8J4W3N1</accession>
<dbReference type="EMBL" id="JRKL02000179">
    <property type="protein sequence ID" value="KAF3974159.1"/>
    <property type="molecule type" value="Genomic_DNA"/>
</dbReference>
<evidence type="ECO:0000313" key="3">
    <source>
        <dbReference type="EMBL" id="KAF3974159.1"/>
    </source>
</evidence>
<protein>
    <submittedName>
        <fullName evidence="3">Uncharacterized protein</fullName>
    </submittedName>
</protein>
<organism evidence="3 4">
    <name type="scientific">Castanea mollissima</name>
    <name type="common">Chinese chestnut</name>
    <dbReference type="NCBI Taxonomy" id="60419"/>
    <lineage>
        <taxon>Eukaryota</taxon>
        <taxon>Viridiplantae</taxon>
        <taxon>Streptophyta</taxon>
        <taxon>Embryophyta</taxon>
        <taxon>Tracheophyta</taxon>
        <taxon>Spermatophyta</taxon>
        <taxon>Magnoliopsida</taxon>
        <taxon>eudicotyledons</taxon>
        <taxon>Gunneridae</taxon>
        <taxon>Pentapetalae</taxon>
        <taxon>rosids</taxon>
        <taxon>fabids</taxon>
        <taxon>Fagales</taxon>
        <taxon>Fagaceae</taxon>
        <taxon>Castanea</taxon>
    </lineage>
</organism>
<evidence type="ECO:0000256" key="2">
    <source>
        <dbReference type="ARBA" id="ARBA00023002"/>
    </source>
</evidence>
<dbReference type="GO" id="GO:0016615">
    <property type="term" value="F:malate dehydrogenase activity"/>
    <property type="evidence" value="ECO:0007669"/>
    <property type="project" value="InterPro"/>
</dbReference>
<dbReference type="GO" id="GO:0006108">
    <property type="term" value="P:malate metabolic process"/>
    <property type="evidence" value="ECO:0007669"/>
    <property type="project" value="InterPro"/>
</dbReference>
<proteinExistence type="inferred from homology"/>
<dbReference type="InterPro" id="IPR036291">
    <property type="entry name" value="NAD(P)-bd_dom_sf"/>
</dbReference>
<gene>
    <name evidence="3" type="ORF">CMV_002484</name>
</gene>
<dbReference type="InterPro" id="IPR010945">
    <property type="entry name" value="Malate_DH_type2"/>
</dbReference>
<dbReference type="PANTHER" id="PTHR23382">
    <property type="entry name" value="MALATE DEHYDROGENASE"/>
    <property type="match status" value="1"/>
</dbReference>
<name>A0A8J4W3N1_9ROSI</name>
<keyword evidence="2" id="KW-0560">Oxidoreductase</keyword>
<dbReference type="SUPFAM" id="SSF51735">
    <property type="entry name" value="NAD(P)-binding Rossmann-fold domains"/>
    <property type="match status" value="1"/>
</dbReference>
<comment type="caution">
    <text evidence="3">The sequence shown here is derived from an EMBL/GenBank/DDBJ whole genome shotgun (WGS) entry which is preliminary data.</text>
</comment>
<dbReference type="OrthoDB" id="1926594at2759"/>
<evidence type="ECO:0000256" key="1">
    <source>
        <dbReference type="ARBA" id="ARBA00009613"/>
    </source>
</evidence>